<dbReference type="Proteomes" id="UP001190700">
    <property type="component" value="Unassembled WGS sequence"/>
</dbReference>
<feature type="non-terminal residue" evidence="3">
    <location>
        <position position="556"/>
    </location>
</feature>
<evidence type="ECO:0000313" key="4">
    <source>
        <dbReference type="Proteomes" id="UP001190700"/>
    </source>
</evidence>
<dbReference type="InterPro" id="IPR014756">
    <property type="entry name" value="Ig_E-set"/>
</dbReference>
<dbReference type="InterPro" id="IPR017868">
    <property type="entry name" value="Filamin/ABP280_repeat-like"/>
</dbReference>
<dbReference type="SUPFAM" id="SSF81296">
    <property type="entry name" value="E set domains"/>
    <property type="match status" value="1"/>
</dbReference>
<dbReference type="PROSITE" id="PS50194">
    <property type="entry name" value="FILAMIN_REPEAT"/>
    <property type="match status" value="1"/>
</dbReference>
<protein>
    <submittedName>
        <fullName evidence="3">Uncharacterized protein</fullName>
    </submittedName>
</protein>
<organism evidence="3 4">
    <name type="scientific">Cymbomonas tetramitiformis</name>
    <dbReference type="NCBI Taxonomy" id="36881"/>
    <lineage>
        <taxon>Eukaryota</taxon>
        <taxon>Viridiplantae</taxon>
        <taxon>Chlorophyta</taxon>
        <taxon>Pyramimonadophyceae</taxon>
        <taxon>Pyramimonadales</taxon>
        <taxon>Pyramimonadaceae</taxon>
        <taxon>Cymbomonas</taxon>
    </lineage>
</organism>
<comment type="caution">
    <text evidence="3">The sequence shown here is derived from an EMBL/GenBank/DDBJ whole genome shotgun (WGS) entry which is preliminary data.</text>
</comment>
<dbReference type="Pfam" id="PF00630">
    <property type="entry name" value="Filamin"/>
    <property type="match status" value="1"/>
</dbReference>
<keyword evidence="4" id="KW-1185">Reference proteome</keyword>
<evidence type="ECO:0000313" key="3">
    <source>
        <dbReference type="EMBL" id="KAK3265956.1"/>
    </source>
</evidence>
<dbReference type="Gene3D" id="2.60.40.10">
    <property type="entry name" value="Immunoglobulins"/>
    <property type="match status" value="1"/>
</dbReference>
<reference evidence="3 4" key="1">
    <citation type="journal article" date="2015" name="Genome Biol. Evol.">
        <title>Comparative Genomics of a Bacterivorous Green Alga Reveals Evolutionary Causalities and Consequences of Phago-Mixotrophic Mode of Nutrition.</title>
        <authorList>
            <person name="Burns J.A."/>
            <person name="Paasch A."/>
            <person name="Narechania A."/>
            <person name="Kim E."/>
        </authorList>
    </citation>
    <scope>NUCLEOTIDE SEQUENCE [LARGE SCALE GENOMIC DNA]</scope>
    <source>
        <strain evidence="3 4">PLY_AMNH</strain>
    </source>
</reference>
<feature type="compositionally biased region" description="Low complexity" evidence="2">
    <location>
        <begin position="125"/>
        <end position="135"/>
    </location>
</feature>
<feature type="region of interest" description="Disordered" evidence="2">
    <location>
        <begin position="1"/>
        <end position="23"/>
    </location>
</feature>
<dbReference type="InterPro" id="IPR013783">
    <property type="entry name" value="Ig-like_fold"/>
</dbReference>
<proteinExistence type="predicted"/>
<feature type="repeat" description="Filamin" evidence="1">
    <location>
        <begin position="248"/>
        <end position="354"/>
    </location>
</feature>
<dbReference type="AlphaFoldDB" id="A0AAE0FVG1"/>
<dbReference type="SMART" id="SM00557">
    <property type="entry name" value="IG_FLMN"/>
    <property type="match status" value="1"/>
</dbReference>
<evidence type="ECO:0000256" key="1">
    <source>
        <dbReference type="PROSITE-ProRule" id="PRU00087"/>
    </source>
</evidence>
<accession>A0AAE0FVG1</accession>
<feature type="region of interest" description="Disordered" evidence="2">
    <location>
        <begin position="68"/>
        <end position="139"/>
    </location>
</feature>
<dbReference type="EMBL" id="LGRX02013560">
    <property type="protein sequence ID" value="KAK3265956.1"/>
    <property type="molecule type" value="Genomic_DNA"/>
</dbReference>
<gene>
    <name evidence="3" type="ORF">CYMTET_25394</name>
</gene>
<evidence type="ECO:0000256" key="2">
    <source>
        <dbReference type="SAM" id="MobiDB-lite"/>
    </source>
</evidence>
<sequence>MSPAKPVGDRSKKPAEDKKPWNSVLGWEVLKRKQNLLMDGVRKLKSAATSHGEESISVKKWQDGKMKLSVYSPFNPPSPRKRRQSNFRQSLRRALPEDSSGKASQEGPPPRVSGLGTAVQEEEASSPTTPSATSSGNMESQSGIFEDVAFNMEGDGLTMAVTGMPSRFRIRIIKEDSLPQGDMLCLQDFDIYLKQAPGGYTPTFYIREVEPMELYEVDYTSSSPGRLCFHLLLHQEKIGLQYVVPIEIPFTTAAHCTVAGAGLTSAIAGSVSSLTLTSRDQLRNVRPVGSDERFTLSFKGPGRMGKAGITDKGDGTYYVYYIPTCTGHYKLFIMLTSDDNTDTPVQGSPFCFEVTPGPVMPLKTSMDGPTQVMCGAEAWFQLKPRDRYGNDIKKTPEGCFFYAQLMDKYLNTVQVPIIRSATDELWGHYSATVAGKYKMQIFHHVSGAFPSSTPPPTPSLPGSSSPFATIAFLEELVRRCTPEHPPCWDTPSTENADDNESQPVACMDAPCVMHIFPSTSHAEESFLINSKLMTERMQAGETRLIFVQACDQYGNK</sequence>
<name>A0AAE0FVG1_9CHLO</name>
<dbReference type="InterPro" id="IPR001298">
    <property type="entry name" value="Filamin/ABP280_rpt"/>
</dbReference>
<feature type="compositionally biased region" description="Basic and acidic residues" evidence="2">
    <location>
        <begin position="7"/>
        <end position="20"/>
    </location>
</feature>